<organism evidence="1 2">
    <name type="scientific">Caerostris extrusa</name>
    <name type="common">Bark spider</name>
    <name type="synonym">Caerostris bankana</name>
    <dbReference type="NCBI Taxonomy" id="172846"/>
    <lineage>
        <taxon>Eukaryota</taxon>
        <taxon>Metazoa</taxon>
        <taxon>Ecdysozoa</taxon>
        <taxon>Arthropoda</taxon>
        <taxon>Chelicerata</taxon>
        <taxon>Arachnida</taxon>
        <taxon>Araneae</taxon>
        <taxon>Araneomorphae</taxon>
        <taxon>Entelegynae</taxon>
        <taxon>Araneoidea</taxon>
        <taxon>Araneidae</taxon>
        <taxon>Caerostris</taxon>
    </lineage>
</organism>
<dbReference type="Proteomes" id="UP001054945">
    <property type="component" value="Unassembled WGS sequence"/>
</dbReference>
<dbReference type="AlphaFoldDB" id="A0AAV4XZB8"/>
<gene>
    <name evidence="1" type="ORF">CEXT_363741</name>
</gene>
<evidence type="ECO:0000313" key="2">
    <source>
        <dbReference type="Proteomes" id="UP001054945"/>
    </source>
</evidence>
<sequence>MLVERKLAWRRGRATFSVWKAELPTYFFVIASIYRPLSVTVTPCSSDALLDWKMEYKPTSGRQRCSVLSTFIIKLLVLHFCKGWGREGQMIMSLILERSPPPPQLVWGPPNQKRIVERDESGICVGCREHPSSVNANRLKGQALASKWILFRHQMLQINNQVGCFYDPYQNVLLRSTTRRLSKLESSKFSVFVQGRDMAKTEEDGYLSADAFFTKVGTLTVRGSLPPPLCGLNLG</sequence>
<keyword evidence="2" id="KW-1185">Reference proteome</keyword>
<evidence type="ECO:0000313" key="1">
    <source>
        <dbReference type="EMBL" id="GIZ00511.1"/>
    </source>
</evidence>
<comment type="caution">
    <text evidence="1">The sequence shown here is derived from an EMBL/GenBank/DDBJ whole genome shotgun (WGS) entry which is preliminary data.</text>
</comment>
<dbReference type="EMBL" id="BPLR01001161">
    <property type="protein sequence ID" value="GIZ00511.1"/>
    <property type="molecule type" value="Genomic_DNA"/>
</dbReference>
<reference evidence="1 2" key="1">
    <citation type="submission" date="2021-06" db="EMBL/GenBank/DDBJ databases">
        <title>Caerostris extrusa draft genome.</title>
        <authorList>
            <person name="Kono N."/>
            <person name="Arakawa K."/>
        </authorList>
    </citation>
    <scope>NUCLEOTIDE SEQUENCE [LARGE SCALE GENOMIC DNA]</scope>
</reference>
<name>A0AAV4XZB8_CAEEX</name>
<protein>
    <submittedName>
        <fullName evidence="1">Uncharacterized protein</fullName>
    </submittedName>
</protein>
<proteinExistence type="predicted"/>
<accession>A0AAV4XZB8</accession>